<keyword evidence="11" id="KW-1185">Reference proteome</keyword>
<dbReference type="InterPro" id="IPR036890">
    <property type="entry name" value="HATPase_C_sf"/>
</dbReference>
<keyword evidence="8" id="KW-0812">Transmembrane</keyword>
<keyword evidence="7" id="KW-0067">ATP-binding</keyword>
<dbReference type="Gene3D" id="3.30.565.10">
    <property type="entry name" value="Histidine kinase-like ATPase, C-terminal domain"/>
    <property type="match status" value="1"/>
</dbReference>
<protein>
    <recommendedName>
        <fullName evidence="2">histidine kinase</fullName>
        <ecNumber evidence="2">2.7.13.3</ecNumber>
    </recommendedName>
</protein>
<evidence type="ECO:0000256" key="7">
    <source>
        <dbReference type="ARBA" id="ARBA00022840"/>
    </source>
</evidence>
<comment type="caution">
    <text evidence="10">The sequence shown here is derived from an EMBL/GenBank/DDBJ whole genome shotgun (WGS) entry which is preliminary data.</text>
</comment>
<evidence type="ECO:0000256" key="3">
    <source>
        <dbReference type="ARBA" id="ARBA00022553"/>
    </source>
</evidence>
<dbReference type="SMART" id="SM00911">
    <property type="entry name" value="HWE_HK"/>
    <property type="match status" value="1"/>
</dbReference>
<evidence type="ECO:0000259" key="9">
    <source>
        <dbReference type="SMART" id="SM00911"/>
    </source>
</evidence>
<name>D5RJP1_9PROT</name>
<feature type="domain" description="Signal transduction histidine kinase HWE region" evidence="9">
    <location>
        <begin position="370"/>
        <end position="454"/>
    </location>
</feature>
<feature type="transmembrane region" description="Helical" evidence="8">
    <location>
        <begin position="311"/>
        <end position="332"/>
    </location>
</feature>
<reference evidence="10 11" key="1">
    <citation type="submission" date="2010-04" db="EMBL/GenBank/DDBJ databases">
        <authorList>
            <person name="Qin X."/>
            <person name="Bachman B."/>
            <person name="Battles P."/>
            <person name="Bell A."/>
            <person name="Bess C."/>
            <person name="Bickham C."/>
            <person name="Chaboub L."/>
            <person name="Chen D."/>
            <person name="Coyle M."/>
            <person name="Deiros D.R."/>
            <person name="Dinh H."/>
            <person name="Forbes L."/>
            <person name="Fowler G."/>
            <person name="Francisco L."/>
            <person name="Fu Q."/>
            <person name="Gubbala S."/>
            <person name="Hale W."/>
            <person name="Han Y."/>
            <person name="Hemphill L."/>
            <person name="Highlander S.K."/>
            <person name="Hirani K."/>
            <person name="Hogues M."/>
            <person name="Jackson L."/>
            <person name="Jakkamsetti A."/>
            <person name="Javaid M."/>
            <person name="Jiang H."/>
            <person name="Korchina V."/>
            <person name="Kovar C."/>
            <person name="Lara F."/>
            <person name="Lee S."/>
            <person name="Mata R."/>
            <person name="Mathew T."/>
            <person name="Moen C."/>
            <person name="Morales K."/>
            <person name="Munidasa M."/>
            <person name="Nazareth L."/>
            <person name="Ngo R."/>
            <person name="Nguyen L."/>
            <person name="Okwuonu G."/>
            <person name="Ongeri F."/>
            <person name="Patil S."/>
            <person name="Petrosino J."/>
            <person name="Pham C."/>
            <person name="Pham P."/>
            <person name="Pu L.-L."/>
            <person name="Puazo M."/>
            <person name="Raj R."/>
            <person name="Reid J."/>
            <person name="Rouhana J."/>
            <person name="Saada N."/>
            <person name="Shang Y."/>
            <person name="Simmons D."/>
            <person name="Thornton R."/>
            <person name="Warren J."/>
            <person name="Weissenberger G."/>
            <person name="Zhang J."/>
            <person name="Zhang L."/>
            <person name="Zhou C."/>
            <person name="Zhu D."/>
            <person name="Muzny D."/>
            <person name="Worley K."/>
            <person name="Gibbs R."/>
        </authorList>
    </citation>
    <scope>NUCLEOTIDE SEQUENCE [LARGE SCALE GENOMIC DNA]</scope>
    <source>
        <strain evidence="10 11">ATCC 49957</strain>
    </source>
</reference>
<sequence>MIMAGETTAAPRSTERCRACSTVSRAGRRRPHAIDLLLAASLVLPLLLFGAVAGYDRRQTLATARQDLLSTSETLRAHAEKLLQFEKLALGAADQWLGVLEAGEIVVERERHHHFLNALRRQAEGVIGITVFGAGGEPLVDSDRPIPVTGINVADREYFAWHVGRPGSVPHLGQPVRSRVDGSPILLFSQRRNAADGGFLGVIAAGIRQTTLTGFWDRAVPGRDVLVALTRQDGVILVRRPPLPDDAAQFPSAPAVVRFLGGLPEGEAVRATSLVDGIERLLVVRQLQGFPARLVYGVPWEAALAPWRGRLLVYGGFALAAAAALFGLGLMVRRHSLALHELNASLERRVARRTAALQASEARQRLLAREVDHRCKNALAVVQAALRLTPKDDPVAYAAAVEGRVAALARVQTLLAEDRWRGASLTALLRAELAPFVALEGDAYGPRAELQGPPVLLPPSAAQPLAMAMHELATNALKHGALSQPGGRVLVEWHCATPAGQPGGML</sequence>
<dbReference type="CDD" id="cd12914">
    <property type="entry name" value="PDC1_DGC_like"/>
    <property type="match status" value="1"/>
</dbReference>
<dbReference type="AlphaFoldDB" id="D5RJP1"/>
<dbReference type="EMBL" id="ADVL01000213">
    <property type="protein sequence ID" value="EFH12479.1"/>
    <property type="molecule type" value="Genomic_DNA"/>
</dbReference>
<comment type="catalytic activity">
    <reaction evidence="1">
        <text>ATP + protein L-histidine = ADP + protein N-phospho-L-histidine.</text>
        <dbReference type="EC" id="2.7.13.3"/>
    </reaction>
</comment>
<evidence type="ECO:0000256" key="8">
    <source>
        <dbReference type="SAM" id="Phobius"/>
    </source>
</evidence>
<evidence type="ECO:0000256" key="4">
    <source>
        <dbReference type="ARBA" id="ARBA00022679"/>
    </source>
</evidence>
<dbReference type="HOGENOM" id="CLU_540306_0_0_5"/>
<dbReference type="Proteomes" id="UP000005324">
    <property type="component" value="Unassembled WGS sequence"/>
</dbReference>
<dbReference type="CDD" id="cd12915">
    <property type="entry name" value="PDC2_DGC_like"/>
    <property type="match status" value="1"/>
</dbReference>
<dbReference type="PANTHER" id="PTHR41523:SF8">
    <property type="entry name" value="ETHYLENE RESPONSE SENSOR PROTEIN"/>
    <property type="match status" value="1"/>
</dbReference>
<organism evidence="10 11">
    <name type="scientific">Pseudoroseomonas cervicalis ATCC 49957</name>
    <dbReference type="NCBI Taxonomy" id="525371"/>
    <lineage>
        <taxon>Bacteria</taxon>
        <taxon>Pseudomonadati</taxon>
        <taxon>Pseudomonadota</taxon>
        <taxon>Alphaproteobacteria</taxon>
        <taxon>Acetobacterales</taxon>
        <taxon>Roseomonadaceae</taxon>
        <taxon>Roseomonas</taxon>
    </lineage>
</organism>
<feature type="transmembrane region" description="Helical" evidence="8">
    <location>
        <begin position="34"/>
        <end position="55"/>
    </location>
</feature>
<keyword evidence="3" id="KW-0597">Phosphoprotein</keyword>
<gene>
    <name evidence="10" type="ORF">HMPREF0731_1301</name>
</gene>
<dbReference type="EC" id="2.7.13.3" evidence="2"/>
<evidence type="ECO:0000256" key="5">
    <source>
        <dbReference type="ARBA" id="ARBA00022741"/>
    </source>
</evidence>
<evidence type="ECO:0000256" key="6">
    <source>
        <dbReference type="ARBA" id="ARBA00022777"/>
    </source>
</evidence>
<keyword evidence="4" id="KW-0808">Transferase</keyword>
<dbReference type="InterPro" id="IPR011102">
    <property type="entry name" value="Sig_transdc_His_kinase_HWE"/>
</dbReference>
<dbReference type="PANTHER" id="PTHR41523">
    <property type="entry name" value="TWO-COMPONENT SYSTEM SENSOR PROTEIN"/>
    <property type="match status" value="1"/>
</dbReference>
<keyword evidence="8" id="KW-0472">Membrane</keyword>
<dbReference type="GO" id="GO:0005524">
    <property type="term" value="F:ATP binding"/>
    <property type="evidence" value="ECO:0007669"/>
    <property type="project" value="UniProtKB-KW"/>
</dbReference>
<evidence type="ECO:0000313" key="10">
    <source>
        <dbReference type="EMBL" id="EFH12479.1"/>
    </source>
</evidence>
<proteinExistence type="predicted"/>
<dbReference type="Gene3D" id="3.30.450.20">
    <property type="entry name" value="PAS domain"/>
    <property type="match status" value="2"/>
</dbReference>
<dbReference type="GO" id="GO:0004673">
    <property type="term" value="F:protein histidine kinase activity"/>
    <property type="evidence" value="ECO:0007669"/>
    <property type="project" value="UniProtKB-EC"/>
</dbReference>
<evidence type="ECO:0000256" key="1">
    <source>
        <dbReference type="ARBA" id="ARBA00000085"/>
    </source>
</evidence>
<feature type="non-terminal residue" evidence="10">
    <location>
        <position position="506"/>
    </location>
</feature>
<keyword evidence="8" id="KW-1133">Transmembrane helix</keyword>
<accession>D5RJP1</accession>
<evidence type="ECO:0000256" key="2">
    <source>
        <dbReference type="ARBA" id="ARBA00012438"/>
    </source>
</evidence>
<keyword evidence="5" id="KW-0547">Nucleotide-binding</keyword>
<keyword evidence="6 10" id="KW-0418">Kinase</keyword>
<evidence type="ECO:0000313" key="11">
    <source>
        <dbReference type="Proteomes" id="UP000005324"/>
    </source>
</evidence>
<dbReference type="Pfam" id="PF07536">
    <property type="entry name" value="HWE_HK"/>
    <property type="match status" value="1"/>
</dbReference>